<dbReference type="PROSITE" id="PS51087">
    <property type="entry name" value="APAG"/>
    <property type="match status" value="1"/>
</dbReference>
<protein>
    <submittedName>
        <fullName evidence="2">ApaG protein</fullName>
    </submittedName>
</protein>
<reference evidence="2 3" key="1">
    <citation type="submission" date="2019-03" db="EMBL/GenBank/DDBJ databases">
        <title>Genomic Encyclopedia of Archaeal and Bacterial Type Strains, Phase II (KMG-II): from individual species to whole genera.</title>
        <authorList>
            <person name="Goeker M."/>
        </authorList>
    </citation>
    <scope>NUCLEOTIDE SEQUENCE [LARGE SCALE GENOMIC DNA]</scope>
    <source>
        <strain evidence="2 3">DSM 22554</strain>
    </source>
</reference>
<dbReference type="RefSeq" id="WP_132223974.1">
    <property type="nucleotide sequence ID" value="NZ_SMGO01000002.1"/>
</dbReference>
<dbReference type="NCBIfam" id="NF003967">
    <property type="entry name" value="PRK05461.1"/>
    <property type="match status" value="1"/>
</dbReference>
<dbReference type="Pfam" id="PF04379">
    <property type="entry name" value="DUF525"/>
    <property type="match status" value="1"/>
</dbReference>
<dbReference type="SUPFAM" id="SSF110069">
    <property type="entry name" value="ApaG-like"/>
    <property type="match status" value="1"/>
</dbReference>
<dbReference type="PANTHER" id="PTHR14289">
    <property type="entry name" value="F-BOX ONLY PROTEIN 3"/>
    <property type="match status" value="1"/>
</dbReference>
<evidence type="ECO:0000313" key="2">
    <source>
        <dbReference type="EMBL" id="TCK83202.1"/>
    </source>
</evidence>
<dbReference type="PANTHER" id="PTHR14289:SF16">
    <property type="entry name" value="POLYMERASE DELTA-INTERACTING PROTEIN 2"/>
    <property type="match status" value="1"/>
</dbReference>
<dbReference type="AlphaFoldDB" id="A0A4R1LWG4"/>
<dbReference type="InterPro" id="IPR007474">
    <property type="entry name" value="ApaG_domain"/>
</dbReference>
<sequence length="128" mass="14568">MITQITDGVKVTVETVYQSEYSNPGNDHFMFAYHITIENLGPHSIQLLRRHWLIYDSSGTKREIDGEGVVGLQPIIPPGEQHDYVSGCNLKSEMGYMEGSYQMLREIDGTVFDVNIPRFDLVAPFRMN</sequence>
<dbReference type="InterPro" id="IPR036767">
    <property type="entry name" value="ApaG_sf"/>
</dbReference>
<dbReference type="GO" id="GO:0070987">
    <property type="term" value="P:error-free translesion synthesis"/>
    <property type="evidence" value="ECO:0007669"/>
    <property type="project" value="TreeGrafter"/>
</dbReference>
<feature type="domain" description="ApaG" evidence="1">
    <location>
        <begin position="3"/>
        <end position="128"/>
    </location>
</feature>
<dbReference type="EMBL" id="SMGO01000002">
    <property type="protein sequence ID" value="TCK83202.1"/>
    <property type="molecule type" value="Genomic_DNA"/>
</dbReference>
<keyword evidence="3" id="KW-1185">Reference proteome</keyword>
<evidence type="ECO:0000259" key="1">
    <source>
        <dbReference type="PROSITE" id="PS51087"/>
    </source>
</evidence>
<dbReference type="Gene3D" id="2.60.40.1470">
    <property type="entry name" value="ApaG domain"/>
    <property type="match status" value="1"/>
</dbReference>
<proteinExistence type="predicted"/>
<comment type="caution">
    <text evidence="2">The sequence shown here is derived from an EMBL/GenBank/DDBJ whole genome shotgun (WGS) entry which is preliminary data.</text>
</comment>
<organism evidence="2 3">
    <name type="scientific">Albibacterium bauzanense</name>
    <dbReference type="NCBI Taxonomy" id="653929"/>
    <lineage>
        <taxon>Bacteria</taxon>
        <taxon>Pseudomonadati</taxon>
        <taxon>Bacteroidota</taxon>
        <taxon>Sphingobacteriia</taxon>
        <taxon>Sphingobacteriales</taxon>
        <taxon>Sphingobacteriaceae</taxon>
        <taxon>Albibacterium</taxon>
    </lineage>
</organism>
<dbReference type="Proteomes" id="UP000294616">
    <property type="component" value="Unassembled WGS sequence"/>
</dbReference>
<evidence type="ECO:0000313" key="3">
    <source>
        <dbReference type="Proteomes" id="UP000294616"/>
    </source>
</evidence>
<dbReference type="OrthoDB" id="9795226at2"/>
<name>A0A4R1LWG4_9SPHI</name>
<gene>
    <name evidence="2" type="ORF">C8N28_1792</name>
</gene>
<accession>A0A4R1LWG4</accession>